<name>V4P3J8_9CAUL</name>
<protein>
    <submittedName>
        <fullName evidence="1">Uncharacterized protein</fullName>
    </submittedName>
</protein>
<proteinExistence type="predicted"/>
<dbReference type="PATRIC" id="fig|1121022.4.peg.4422"/>
<comment type="caution">
    <text evidence="1">The sequence shown here is derived from an EMBL/GenBank/DDBJ whole genome shotgun (WGS) entry which is preliminary data.</text>
</comment>
<reference evidence="1 2" key="1">
    <citation type="journal article" date="2014" name="Nature">
        <title>Sequential evolution of bacterial morphology by co-option of a developmental regulator.</title>
        <authorList>
            <person name="Jiang C."/>
            <person name="Brown P.J."/>
            <person name="Ducret A."/>
            <person name="Brun Y.V."/>
        </authorList>
    </citation>
    <scope>NUCLEOTIDE SEQUENCE [LARGE SCALE GENOMIC DNA]</scope>
    <source>
        <strain evidence="1 2">DSM 16100</strain>
    </source>
</reference>
<gene>
    <name evidence="1" type="ORF">ABENE_21580</name>
</gene>
<sequence>MALKNSGCAALSIRVSSIVFGPTGWPAIWTPYF</sequence>
<evidence type="ECO:0000313" key="1">
    <source>
        <dbReference type="EMBL" id="ESQ81734.1"/>
    </source>
</evidence>
<dbReference type="AlphaFoldDB" id="V4P3J8"/>
<evidence type="ECO:0000313" key="2">
    <source>
        <dbReference type="Proteomes" id="UP000017837"/>
    </source>
</evidence>
<dbReference type="EMBL" id="AWGB01000084">
    <property type="protein sequence ID" value="ESQ81734.1"/>
    <property type="molecule type" value="Genomic_DNA"/>
</dbReference>
<accession>V4P3J8</accession>
<dbReference type="Proteomes" id="UP000017837">
    <property type="component" value="Unassembled WGS sequence"/>
</dbReference>
<organism evidence="1 2">
    <name type="scientific">Asticcacaulis benevestitus DSM 16100 = ATCC BAA-896</name>
    <dbReference type="NCBI Taxonomy" id="1121022"/>
    <lineage>
        <taxon>Bacteria</taxon>
        <taxon>Pseudomonadati</taxon>
        <taxon>Pseudomonadota</taxon>
        <taxon>Alphaproteobacteria</taxon>
        <taxon>Caulobacterales</taxon>
        <taxon>Caulobacteraceae</taxon>
        <taxon>Asticcacaulis</taxon>
    </lineage>
</organism>
<keyword evidence="2" id="KW-1185">Reference proteome</keyword>